<comment type="similarity">
    <text evidence="1">Belongs to the multicopper oxidase family.</text>
</comment>
<dbReference type="PANTHER" id="PTHR48267:SF1">
    <property type="entry name" value="BILIRUBIN OXIDASE"/>
    <property type="match status" value="1"/>
</dbReference>
<dbReference type="Proteomes" id="UP000644610">
    <property type="component" value="Unassembled WGS sequence"/>
</dbReference>
<dbReference type="Gene3D" id="2.60.40.420">
    <property type="entry name" value="Cupredoxins - blue copper proteins"/>
    <property type="match status" value="3"/>
</dbReference>
<dbReference type="GO" id="GO:0005507">
    <property type="term" value="F:copper ion binding"/>
    <property type="evidence" value="ECO:0007669"/>
    <property type="project" value="InterPro"/>
</dbReference>
<dbReference type="Pfam" id="PF07731">
    <property type="entry name" value="Cu-oxidase_2"/>
    <property type="match status" value="1"/>
</dbReference>
<dbReference type="PANTHER" id="PTHR48267">
    <property type="entry name" value="CUPREDOXIN SUPERFAMILY PROTEIN"/>
    <property type="match status" value="1"/>
</dbReference>
<dbReference type="EMBL" id="BOOQ01000038">
    <property type="protein sequence ID" value="GII49071.1"/>
    <property type="molecule type" value="Genomic_DNA"/>
</dbReference>
<dbReference type="InterPro" id="IPR045087">
    <property type="entry name" value="Cu-oxidase_fam"/>
</dbReference>
<evidence type="ECO:0000313" key="5">
    <source>
        <dbReference type="Proteomes" id="UP000644610"/>
    </source>
</evidence>
<feature type="region of interest" description="Disordered" evidence="2">
    <location>
        <begin position="139"/>
        <end position="161"/>
    </location>
</feature>
<proteinExistence type="inferred from homology"/>
<evidence type="ECO:0000256" key="2">
    <source>
        <dbReference type="SAM" id="MobiDB-lite"/>
    </source>
</evidence>
<feature type="domain" description="Plastocyanin-like" evidence="3">
    <location>
        <begin position="539"/>
        <end position="634"/>
    </location>
</feature>
<dbReference type="CDD" id="cd13868">
    <property type="entry name" value="CuRO_2_CotA_like"/>
    <property type="match status" value="1"/>
</dbReference>
<dbReference type="SUPFAM" id="SSF49503">
    <property type="entry name" value="Cupredoxins"/>
    <property type="match status" value="3"/>
</dbReference>
<evidence type="ECO:0000256" key="1">
    <source>
        <dbReference type="ARBA" id="ARBA00010609"/>
    </source>
</evidence>
<reference evidence="4" key="1">
    <citation type="submission" date="2021-01" db="EMBL/GenBank/DDBJ databases">
        <title>Whole genome shotgun sequence of Planotetraspora silvatica NBRC 100141.</title>
        <authorList>
            <person name="Komaki H."/>
            <person name="Tamura T."/>
        </authorList>
    </citation>
    <scope>NUCLEOTIDE SEQUENCE</scope>
    <source>
        <strain evidence="4">NBRC 100141</strain>
    </source>
</reference>
<dbReference type="PROSITE" id="PS51318">
    <property type="entry name" value="TAT"/>
    <property type="match status" value="1"/>
</dbReference>
<dbReference type="InterPro" id="IPR008972">
    <property type="entry name" value="Cupredoxin"/>
</dbReference>
<evidence type="ECO:0000259" key="3">
    <source>
        <dbReference type="Pfam" id="PF07731"/>
    </source>
</evidence>
<keyword evidence="5" id="KW-1185">Reference proteome</keyword>
<dbReference type="CDD" id="cd13844">
    <property type="entry name" value="CuRO_1_BOD_CotA_like"/>
    <property type="match status" value="1"/>
</dbReference>
<protein>
    <submittedName>
        <fullName evidence="4">Multicopper oxidase</fullName>
    </submittedName>
</protein>
<comment type="caution">
    <text evidence="4">The sequence shown here is derived from an EMBL/GenBank/DDBJ whole genome shotgun (WGS) entry which is preliminary data.</text>
</comment>
<dbReference type="InterPro" id="IPR011706">
    <property type="entry name" value="Cu-oxidase_C"/>
</dbReference>
<dbReference type="InterPro" id="IPR006311">
    <property type="entry name" value="TAT_signal"/>
</dbReference>
<dbReference type="RefSeq" id="WP_239095190.1">
    <property type="nucleotide sequence ID" value="NZ_BAAAKY010000051.1"/>
</dbReference>
<organism evidence="4 5">
    <name type="scientific">Planotetraspora silvatica</name>
    <dbReference type="NCBI Taxonomy" id="234614"/>
    <lineage>
        <taxon>Bacteria</taxon>
        <taxon>Bacillati</taxon>
        <taxon>Actinomycetota</taxon>
        <taxon>Actinomycetes</taxon>
        <taxon>Streptosporangiales</taxon>
        <taxon>Streptosporangiaceae</taxon>
        <taxon>Planotetraspora</taxon>
    </lineage>
</organism>
<dbReference type="GO" id="GO:0016491">
    <property type="term" value="F:oxidoreductase activity"/>
    <property type="evidence" value="ECO:0007669"/>
    <property type="project" value="InterPro"/>
</dbReference>
<name>A0A8J3XR46_9ACTN</name>
<evidence type="ECO:0000313" key="4">
    <source>
        <dbReference type="EMBL" id="GII49071.1"/>
    </source>
</evidence>
<sequence length="637" mass="69297">MVTRRQFLKTGAGAAAMLAFRTAGGAAATERALDPAAIPKYVAPLAIPPVMPNLPSPEGPVDHYMIGVRQFQQQILPPGLPTTTVWGYGSVLHPRTFNTPACTVEATVDRPVRITWINELVDGDGRYRPHLLPVDPTLHWANPPGGPSERDTRARFTSTPGRYRGPVPIVTHLHGGHSWDDSDGHPEAWFLPAARNISAGYAREGSLYSEFAHTFGIREGVRWAAGSAVYQYANDQRAATQWFHDHTLGITRLNVYAGLAGFYLLRGGPSDLPSGVLPGPAPRAGDAPTTRYHEIPILIQDKSFSAGGSLLYPDNRRLSDGFSGPYVPRSDVSPIWVPEFFGTTMTVNGRTWPDLHVEPRRYRFRFLNGCNSRFLDLKIVSAPPAKSARTAALPFWQIGSDGGLLPSPVQLGGLLLAPAERADVIVDFTGIPAGTQLFLINEGPDGPYRGARSAPPANPATTGQVMRFTVGPLVDQDTSVPPSELHLPTLNRLGAARLTRRLALLEHSSAVVAGAGPIAALLGSSESRGSAKMWADPITENPATGSTEMWEFHNFTPDAHPMHVHEVQFEVVDRRPSNGLTQLPEPGERGFKDTVIAPPNAITRIKATFDRPGLFVWHCHILEHEDNEMMRPYRIGA</sequence>
<accession>A0A8J3XR46</accession>
<gene>
    <name evidence="4" type="primary">ompC</name>
    <name evidence="4" type="ORF">Psi02_54950</name>
</gene>
<dbReference type="CDD" id="cd13891">
    <property type="entry name" value="CuRO_3_CotA_like"/>
    <property type="match status" value="1"/>
</dbReference>
<dbReference type="Pfam" id="PF10518">
    <property type="entry name" value="TAT_signal"/>
    <property type="match status" value="1"/>
</dbReference>
<dbReference type="InterPro" id="IPR019546">
    <property type="entry name" value="TAT_signal_bac_arc"/>
</dbReference>
<dbReference type="AlphaFoldDB" id="A0A8J3XR46"/>